<keyword evidence="3" id="KW-0238">DNA-binding</keyword>
<name>A0A829YCH4_9GAMM</name>
<dbReference type="PANTHER" id="PTHR30537:SF1">
    <property type="entry name" value="HTH-TYPE TRANSCRIPTIONAL REGULATOR PGRR"/>
    <property type="match status" value="1"/>
</dbReference>
<keyword evidence="7" id="KW-1185">Reference proteome</keyword>
<dbReference type="FunFam" id="1.10.10.10:FF:000001">
    <property type="entry name" value="LysR family transcriptional regulator"/>
    <property type="match status" value="1"/>
</dbReference>
<dbReference type="PANTHER" id="PTHR30537">
    <property type="entry name" value="HTH-TYPE TRANSCRIPTIONAL REGULATOR"/>
    <property type="match status" value="1"/>
</dbReference>
<dbReference type="RefSeq" id="WP_161812220.1">
    <property type="nucleotide sequence ID" value="NZ_BLJN01000002.1"/>
</dbReference>
<proteinExistence type="inferred from homology"/>
<accession>A0A829YCH4</accession>
<reference evidence="7" key="1">
    <citation type="submission" date="2020-01" db="EMBL/GenBank/DDBJ databases">
        <title>'Steroidobacter agaridevorans' sp. nov., agar-degrading bacteria isolated from rhizosphere soils.</title>
        <authorList>
            <person name="Ikenaga M."/>
            <person name="Kataoka M."/>
            <person name="Murouchi A."/>
            <person name="Katsuragi S."/>
            <person name="Sakai M."/>
        </authorList>
    </citation>
    <scope>NUCLEOTIDE SEQUENCE [LARGE SCALE GENOMIC DNA]</scope>
    <source>
        <strain evidence="7">YU21-B</strain>
    </source>
</reference>
<dbReference type="Gene3D" id="3.40.190.290">
    <property type="match status" value="1"/>
</dbReference>
<dbReference type="Pfam" id="PF00126">
    <property type="entry name" value="HTH_1"/>
    <property type="match status" value="1"/>
</dbReference>
<evidence type="ECO:0000256" key="1">
    <source>
        <dbReference type="ARBA" id="ARBA00009437"/>
    </source>
</evidence>
<dbReference type="InterPro" id="IPR000847">
    <property type="entry name" value="LysR_HTH_N"/>
</dbReference>
<evidence type="ECO:0000313" key="6">
    <source>
        <dbReference type="EMBL" id="GFE80551.1"/>
    </source>
</evidence>
<dbReference type="Pfam" id="PF03466">
    <property type="entry name" value="LysR_substrate"/>
    <property type="match status" value="1"/>
</dbReference>
<evidence type="ECO:0000256" key="3">
    <source>
        <dbReference type="ARBA" id="ARBA00023125"/>
    </source>
</evidence>
<dbReference type="GO" id="GO:0003700">
    <property type="term" value="F:DNA-binding transcription factor activity"/>
    <property type="evidence" value="ECO:0007669"/>
    <property type="project" value="InterPro"/>
</dbReference>
<dbReference type="EMBL" id="BLJN01000002">
    <property type="protein sequence ID" value="GFE80551.1"/>
    <property type="molecule type" value="Genomic_DNA"/>
</dbReference>
<keyword evidence="2" id="KW-0805">Transcription regulation</keyword>
<dbReference type="CDD" id="cd08474">
    <property type="entry name" value="PBP2_CrgA_like_5"/>
    <property type="match status" value="1"/>
</dbReference>
<comment type="similarity">
    <text evidence="1">Belongs to the LysR transcriptional regulatory family.</text>
</comment>
<dbReference type="Proteomes" id="UP000445000">
    <property type="component" value="Unassembled WGS sequence"/>
</dbReference>
<evidence type="ECO:0000256" key="2">
    <source>
        <dbReference type="ARBA" id="ARBA00023015"/>
    </source>
</evidence>
<evidence type="ECO:0000256" key="4">
    <source>
        <dbReference type="ARBA" id="ARBA00023163"/>
    </source>
</evidence>
<dbReference type="PROSITE" id="PS50931">
    <property type="entry name" value="HTH_LYSR"/>
    <property type="match status" value="1"/>
</dbReference>
<dbReference type="SUPFAM" id="SSF53850">
    <property type="entry name" value="Periplasmic binding protein-like II"/>
    <property type="match status" value="1"/>
</dbReference>
<dbReference type="InterPro" id="IPR036390">
    <property type="entry name" value="WH_DNA-bd_sf"/>
</dbReference>
<dbReference type="InterPro" id="IPR005119">
    <property type="entry name" value="LysR_subst-bd"/>
</dbReference>
<dbReference type="GO" id="GO:0043565">
    <property type="term" value="F:sequence-specific DNA binding"/>
    <property type="evidence" value="ECO:0007669"/>
    <property type="project" value="TreeGrafter"/>
</dbReference>
<gene>
    <name evidence="6" type="ORF">GCM10011487_25510</name>
</gene>
<dbReference type="Gene3D" id="1.10.10.10">
    <property type="entry name" value="Winged helix-like DNA-binding domain superfamily/Winged helix DNA-binding domain"/>
    <property type="match status" value="1"/>
</dbReference>
<protein>
    <submittedName>
        <fullName evidence="6">LysR family transcriptional regulator</fullName>
    </submittedName>
</protein>
<feature type="domain" description="HTH lysR-type" evidence="5">
    <location>
        <begin position="1"/>
        <end position="61"/>
    </location>
</feature>
<evidence type="ECO:0000313" key="7">
    <source>
        <dbReference type="Proteomes" id="UP000445000"/>
    </source>
</evidence>
<dbReference type="SUPFAM" id="SSF46785">
    <property type="entry name" value="Winged helix' DNA-binding domain"/>
    <property type="match status" value="1"/>
</dbReference>
<keyword evidence="4" id="KW-0804">Transcription</keyword>
<dbReference type="AlphaFoldDB" id="A0A829YCH4"/>
<sequence>MRGSEFAELTAFAAVVEHHSFSRAAAHLGVTPSALSQTLRALEGRLGVRLINRTTRSVAPTQAGAKLAERLAPLLSELDASIHDVKSTRNAQSGLLRINLPRLACEYFITPLLGEFARAYPEIVLDIIIDDALTDIVAGRFDAGIRLGERLAQDVVAVKLGGELELMAVATPEYLAEHGIPATPNDLHQHRCINVRMPTSGAIYKWEFQKGRREFEVAVAGPLIVNDSTTAVHAAVDGVGIAYTFDLQVQRFIAAGKLKRVLEAWSPRFPGMYLYYPGRRQPPPTLKAFIDFVRKHVRS</sequence>
<dbReference type="GO" id="GO:0006351">
    <property type="term" value="P:DNA-templated transcription"/>
    <property type="evidence" value="ECO:0007669"/>
    <property type="project" value="TreeGrafter"/>
</dbReference>
<organism evidence="6 7">
    <name type="scientific">Steroidobacter agaridevorans</name>
    <dbReference type="NCBI Taxonomy" id="2695856"/>
    <lineage>
        <taxon>Bacteria</taxon>
        <taxon>Pseudomonadati</taxon>
        <taxon>Pseudomonadota</taxon>
        <taxon>Gammaproteobacteria</taxon>
        <taxon>Steroidobacterales</taxon>
        <taxon>Steroidobacteraceae</taxon>
        <taxon>Steroidobacter</taxon>
    </lineage>
</organism>
<dbReference type="InterPro" id="IPR036388">
    <property type="entry name" value="WH-like_DNA-bd_sf"/>
</dbReference>
<evidence type="ECO:0000259" key="5">
    <source>
        <dbReference type="PROSITE" id="PS50931"/>
    </source>
</evidence>
<dbReference type="InterPro" id="IPR058163">
    <property type="entry name" value="LysR-type_TF_proteobact-type"/>
</dbReference>
<comment type="caution">
    <text evidence="6">The sequence shown here is derived from an EMBL/GenBank/DDBJ whole genome shotgun (WGS) entry which is preliminary data.</text>
</comment>